<dbReference type="PANTHER" id="PTHR24366:SF96">
    <property type="entry name" value="LEUCINE RICH REPEAT CONTAINING 53"/>
    <property type="match status" value="1"/>
</dbReference>
<keyword evidence="4" id="KW-0472">Membrane</keyword>
<keyword evidence="2" id="KW-0677">Repeat</keyword>
<feature type="compositionally biased region" description="Polar residues" evidence="3">
    <location>
        <begin position="326"/>
        <end position="340"/>
    </location>
</feature>
<evidence type="ECO:0000256" key="1">
    <source>
        <dbReference type="ARBA" id="ARBA00022614"/>
    </source>
</evidence>
<organism evidence="5 6">
    <name type="scientific">Zootermopsis nevadensis</name>
    <name type="common">Dampwood termite</name>
    <dbReference type="NCBI Taxonomy" id="136037"/>
    <lineage>
        <taxon>Eukaryota</taxon>
        <taxon>Metazoa</taxon>
        <taxon>Ecdysozoa</taxon>
        <taxon>Arthropoda</taxon>
        <taxon>Hexapoda</taxon>
        <taxon>Insecta</taxon>
        <taxon>Pterygota</taxon>
        <taxon>Neoptera</taxon>
        <taxon>Polyneoptera</taxon>
        <taxon>Dictyoptera</taxon>
        <taxon>Blattodea</taxon>
        <taxon>Blattoidea</taxon>
        <taxon>Termitoidae</taxon>
        <taxon>Termopsidae</taxon>
        <taxon>Zootermopsis</taxon>
    </lineage>
</organism>
<sequence length="429" mass="48127">MSNYKKHLIFTLIVTQEFTSAVKCPTPFTCQSAPESPKKISVISKRAAPNEIQHDINVHTRALDASFNSITALKNNTLAKNYILAKVRSLNFSHNLIASIEVLAFNGLTHLSKLDLSNNKLTTLHPSTFSYARNLTWLSLSNNKMLKLPGNGHFIETPNLKTLELSSCNLAEISKDAFWCAPNLEYIRLDNNKFKTLDITIFTEILPPDRHLTKGCYASGRTLNKLAYVNISANPFKCDCQFYKMRKLLDKRNTKFELQCSCDNAKYDINNDCGDKEINQQNEITSVKSEETVSVVTTNGTENYSASSVFKLTSDPLPKTEEPRTPNISQVSRSTAKSELKTQNVSEISMNVAEDITKATAPDDLDFTTHSSLYVISGLLCGFIVLSVVLLVLFLRQRRKNKRDLLRTASRYRDTDCESDNLVGNDPSN</sequence>
<dbReference type="InterPro" id="IPR032675">
    <property type="entry name" value="LRR_dom_sf"/>
</dbReference>
<dbReference type="Gene3D" id="3.80.10.10">
    <property type="entry name" value="Ribonuclease Inhibitor"/>
    <property type="match status" value="2"/>
</dbReference>
<dbReference type="STRING" id="136037.A0A067R4D0"/>
<dbReference type="InterPro" id="IPR003591">
    <property type="entry name" value="Leu-rich_rpt_typical-subtyp"/>
</dbReference>
<dbReference type="Pfam" id="PF13855">
    <property type="entry name" value="LRR_8"/>
    <property type="match status" value="2"/>
</dbReference>
<keyword evidence="1" id="KW-0433">Leucine-rich repeat</keyword>
<dbReference type="OMA" id="VEYSITC"/>
<feature type="region of interest" description="Disordered" evidence="3">
    <location>
        <begin position="314"/>
        <end position="340"/>
    </location>
</feature>
<reference evidence="5 6" key="1">
    <citation type="journal article" date="2014" name="Nat. Commun.">
        <title>Molecular traces of alternative social organization in a termite genome.</title>
        <authorList>
            <person name="Terrapon N."/>
            <person name="Li C."/>
            <person name="Robertson H.M."/>
            <person name="Ji L."/>
            <person name="Meng X."/>
            <person name="Booth W."/>
            <person name="Chen Z."/>
            <person name="Childers C.P."/>
            <person name="Glastad K.M."/>
            <person name="Gokhale K."/>
            <person name="Gowin J."/>
            <person name="Gronenberg W."/>
            <person name="Hermansen R.A."/>
            <person name="Hu H."/>
            <person name="Hunt B.G."/>
            <person name="Huylmans A.K."/>
            <person name="Khalil S.M."/>
            <person name="Mitchell R.D."/>
            <person name="Munoz-Torres M.C."/>
            <person name="Mustard J.A."/>
            <person name="Pan H."/>
            <person name="Reese J.T."/>
            <person name="Scharf M.E."/>
            <person name="Sun F."/>
            <person name="Vogel H."/>
            <person name="Xiao J."/>
            <person name="Yang W."/>
            <person name="Yang Z."/>
            <person name="Yang Z."/>
            <person name="Zhou J."/>
            <person name="Zhu J."/>
            <person name="Brent C.S."/>
            <person name="Elsik C.G."/>
            <person name="Goodisman M.A."/>
            <person name="Liberles D.A."/>
            <person name="Roe R.M."/>
            <person name="Vargo E.L."/>
            <person name="Vilcinskas A."/>
            <person name="Wang J."/>
            <person name="Bornberg-Bauer E."/>
            <person name="Korb J."/>
            <person name="Zhang G."/>
            <person name="Liebig J."/>
        </authorList>
    </citation>
    <scope>NUCLEOTIDE SEQUENCE [LARGE SCALE GENOMIC DNA]</scope>
    <source>
        <tissue evidence="5">Whole organism</tissue>
    </source>
</reference>
<dbReference type="eggNOG" id="KOG0619">
    <property type="taxonomic scope" value="Eukaryota"/>
</dbReference>
<dbReference type="PROSITE" id="PS51450">
    <property type="entry name" value="LRR"/>
    <property type="match status" value="2"/>
</dbReference>
<dbReference type="EMBL" id="KK852712">
    <property type="protein sequence ID" value="KDR17933.1"/>
    <property type="molecule type" value="Genomic_DNA"/>
</dbReference>
<keyword evidence="4" id="KW-1133">Transmembrane helix</keyword>
<accession>A0A067R4D0</accession>
<feature type="transmembrane region" description="Helical" evidence="4">
    <location>
        <begin position="373"/>
        <end position="395"/>
    </location>
</feature>
<gene>
    <name evidence="5" type="ORF">L798_08234</name>
</gene>
<evidence type="ECO:0000313" key="5">
    <source>
        <dbReference type="EMBL" id="KDR17933.1"/>
    </source>
</evidence>
<keyword evidence="6" id="KW-1185">Reference proteome</keyword>
<dbReference type="PANTHER" id="PTHR24366">
    <property type="entry name" value="IG(IMMUNOGLOBULIN) AND LRR(LEUCINE RICH REPEAT) DOMAINS"/>
    <property type="match status" value="1"/>
</dbReference>
<dbReference type="AlphaFoldDB" id="A0A067R4D0"/>
<protein>
    <submittedName>
        <fullName evidence="5">Leucine-rich repeat-containing protein 4B</fullName>
    </submittedName>
</protein>
<dbReference type="SUPFAM" id="SSF52058">
    <property type="entry name" value="L domain-like"/>
    <property type="match status" value="1"/>
</dbReference>
<keyword evidence="4" id="KW-0812">Transmembrane</keyword>
<name>A0A067R4D0_ZOONE</name>
<dbReference type="Proteomes" id="UP000027135">
    <property type="component" value="Unassembled WGS sequence"/>
</dbReference>
<evidence type="ECO:0000256" key="2">
    <source>
        <dbReference type="ARBA" id="ARBA00022737"/>
    </source>
</evidence>
<dbReference type="SMART" id="SM00369">
    <property type="entry name" value="LRR_TYP"/>
    <property type="match status" value="4"/>
</dbReference>
<proteinExistence type="predicted"/>
<dbReference type="InParanoid" id="A0A067R4D0"/>
<dbReference type="OrthoDB" id="676979at2759"/>
<evidence type="ECO:0000313" key="6">
    <source>
        <dbReference type="Proteomes" id="UP000027135"/>
    </source>
</evidence>
<evidence type="ECO:0000256" key="4">
    <source>
        <dbReference type="SAM" id="Phobius"/>
    </source>
</evidence>
<dbReference type="InterPro" id="IPR001611">
    <property type="entry name" value="Leu-rich_rpt"/>
</dbReference>
<evidence type="ECO:0000256" key="3">
    <source>
        <dbReference type="SAM" id="MobiDB-lite"/>
    </source>
</evidence>